<dbReference type="SUPFAM" id="SSF56801">
    <property type="entry name" value="Acetyl-CoA synthetase-like"/>
    <property type="match status" value="1"/>
</dbReference>
<feature type="non-terminal residue" evidence="11">
    <location>
        <position position="359"/>
    </location>
</feature>
<name>A0A851ZX77_9AVES</name>
<keyword evidence="4" id="KW-0813">Transport</keyword>
<evidence type="ECO:0000259" key="9">
    <source>
        <dbReference type="Pfam" id="PF00501"/>
    </source>
</evidence>
<evidence type="ECO:0000256" key="3">
    <source>
        <dbReference type="ARBA" id="ARBA00022832"/>
    </source>
</evidence>
<sequence length="359" mass="40397">LKLLMVANLGRLCGLRPDDVIYTTLPLYHSAGLLIGVGGCFEVGATCVLRTKFSASQFWDDCRRYNVTVIQYVGELLRYLCNTPKRPDDRQHRVRMALGNGLRAEVWKEFLQRFGPISIWEFYGATEGNAGFINYTGKVGAVGRANVFLKRFAPFELIKYNVEEDRPVRDERGLCIPVRPGETGLLVIKITTNTPFHGYAGDSQKTEKKILRDVLVRGDTFFNSGDLLMVDKEGFVYFQDRVGDTFRWKGENVATTEVEATLATVDFIQEVNVYGVSVPGCEGRCGMAAIRLKPGQTFDGETFYSFTQDTLPAYAAPRFVRLQDALEVTGTFKQCKSNLVREGFDPGVVRDPLFFRHDQ</sequence>
<dbReference type="GO" id="GO:0008206">
    <property type="term" value="P:bile acid metabolic process"/>
    <property type="evidence" value="ECO:0007669"/>
    <property type="project" value="TreeGrafter"/>
</dbReference>
<dbReference type="GO" id="GO:0005886">
    <property type="term" value="C:plasma membrane"/>
    <property type="evidence" value="ECO:0007669"/>
    <property type="project" value="TreeGrafter"/>
</dbReference>
<feature type="domain" description="AMP-binding enzyme C-terminal" evidence="10">
    <location>
        <begin position="257"/>
        <end position="333"/>
    </location>
</feature>
<dbReference type="GO" id="GO:0044539">
    <property type="term" value="P:long-chain fatty acid import into cell"/>
    <property type="evidence" value="ECO:0007669"/>
    <property type="project" value="TreeGrafter"/>
</dbReference>
<evidence type="ECO:0000256" key="5">
    <source>
        <dbReference type="ARBA" id="ARBA00026121"/>
    </source>
</evidence>
<reference evidence="11" key="1">
    <citation type="submission" date="2019-09" db="EMBL/GenBank/DDBJ databases">
        <title>Bird 10,000 Genomes (B10K) Project - Family phase.</title>
        <authorList>
            <person name="Zhang G."/>
        </authorList>
    </citation>
    <scope>NUCLEOTIDE SEQUENCE</scope>
    <source>
        <strain evidence="11">B10K-DU-024-03</strain>
        <tissue evidence="11">Muscle</tissue>
    </source>
</reference>
<evidence type="ECO:0000256" key="6">
    <source>
        <dbReference type="ARBA" id="ARBA00036527"/>
    </source>
</evidence>
<gene>
    <name evidence="11" type="primary">Slc27a2_3</name>
    <name evidence="11" type="ORF">HALSEN_R06688</name>
</gene>
<dbReference type="Pfam" id="PF00501">
    <property type="entry name" value="AMP-binding"/>
    <property type="match status" value="1"/>
</dbReference>
<dbReference type="OrthoDB" id="288590at2759"/>
<keyword evidence="2" id="KW-0436">Ligase</keyword>
<evidence type="ECO:0000256" key="7">
    <source>
        <dbReference type="ARBA" id="ARBA00041297"/>
    </source>
</evidence>
<dbReference type="EMBL" id="WBNJ01001557">
    <property type="protein sequence ID" value="NXD88800.1"/>
    <property type="molecule type" value="Genomic_DNA"/>
</dbReference>
<dbReference type="GO" id="GO:0005789">
    <property type="term" value="C:endoplasmic reticulum membrane"/>
    <property type="evidence" value="ECO:0007669"/>
    <property type="project" value="TreeGrafter"/>
</dbReference>
<evidence type="ECO:0000256" key="8">
    <source>
        <dbReference type="ARBA" id="ARBA00048666"/>
    </source>
</evidence>
<evidence type="ECO:0000256" key="1">
    <source>
        <dbReference type="ARBA" id="ARBA00006432"/>
    </source>
</evidence>
<accession>A0A851ZX77</accession>
<dbReference type="GO" id="GO:0004467">
    <property type="term" value="F:long-chain fatty acid-CoA ligase activity"/>
    <property type="evidence" value="ECO:0007669"/>
    <property type="project" value="UniProtKB-EC"/>
</dbReference>
<dbReference type="Pfam" id="PF13193">
    <property type="entry name" value="AMP-binding_C"/>
    <property type="match status" value="1"/>
</dbReference>
<dbReference type="InterPro" id="IPR045851">
    <property type="entry name" value="AMP-bd_C_sf"/>
</dbReference>
<keyword evidence="4" id="KW-0445">Lipid transport</keyword>
<comment type="catalytic activity">
    <reaction evidence="6">
        <text>a very long-chain fatty acid + ATP + CoA = a very long-chain fatty acyl-CoA + AMP + diphosphate</text>
        <dbReference type="Rhea" id="RHEA:54536"/>
        <dbReference type="ChEBI" id="CHEBI:30616"/>
        <dbReference type="ChEBI" id="CHEBI:33019"/>
        <dbReference type="ChEBI" id="CHEBI:57287"/>
        <dbReference type="ChEBI" id="CHEBI:58950"/>
        <dbReference type="ChEBI" id="CHEBI:138261"/>
        <dbReference type="ChEBI" id="CHEBI:456215"/>
    </reaction>
    <physiologicalReaction direction="left-to-right" evidence="6">
        <dbReference type="Rhea" id="RHEA:54537"/>
    </physiologicalReaction>
</comment>
<evidence type="ECO:0000313" key="11">
    <source>
        <dbReference type="EMBL" id="NXD88800.1"/>
    </source>
</evidence>
<comment type="caution">
    <text evidence="11">The sequence shown here is derived from an EMBL/GenBank/DDBJ whole genome shotgun (WGS) entry which is preliminary data.</text>
</comment>
<dbReference type="Gene3D" id="3.40.50.12780">
    <property type="entry name" value="N-terminal domain of ligase-like"/>
    <property type="match status" value="1"/>
</dbReference>
<evidence type="ECO:0000256" key="2">
    <source>
        <dbReference type="ARBA" id="ARBA00022598"/>
    </source>
</evidence>
<dbReference type="EC" id="6.2.1.3" evidence="5"/>
<dbReference type="InterPro" id="IPR000873">
    <property type="entry name" value="AMP-dep_synth/lig_dom"/>
</dbReference>
<dbReference type="GO" id="GO:0005324">
    <property type="term" value="F:long-chain fatty acid transmembrane transporter activity"/>
    <property type="evidence" value="ECO:0007669"/>
    <property type="project" value="TreeGrafter"/>
</dbReference>
<keyword evidence="3" id="KW-0276">Fatty acid metabolism</keyword>
<organism evidence="11 12">
    <name type="scientific">Halcyon senegalensis</name>
    <dbReference type="NCBI Taxonomy" id="342381"/>
    <lineage>
        <taxon>Eukaryota</taxon>
        <taxon>Metazoa</taxon>
        <taxon>Chordata</taxon>
        <taxon>Craniata</taxon>
        <taxon>Vertebrata</taxon>
        <taxon>Euteleostomi</taxon>
        <taxon>Archelosauria</taxon>
        <taxon>Archosauria</taxon>
        <taxon>Dinosauria</taxon>
        <taxon>Saurischia</taxon>
        <taxon>Theropoda</taxon>
        <taxon>Coelurosauria</taxon>
        <taxon>Aves</taxon>
        <taxon>Neognathae</taxon>
        <taxon>Neoaves</taxon>
        <taxon>Telluraves</taxon>
        <taxon>Coraciimorphae</taxon>
        <taxon>Coraciiformes</taxon>
        <taxon>Alcedinidae</taxon>
        <taxon>Halcyon</taxon>
    </lineage>
</organism>
<protein>
    <recommendedName>
        <fullName evidence="5">long-chain-fatty-acid--CoA ligase</fullName>
        <ecNumber evidence="5">6.2.1.3</ecNumber>
    </recommendedName>
    <alternativeName>
        <fullName evidence="7">Long-chain-fatty-acid--CoA ligase</fullName>
    </alternativeName>
</protein>
<dbReference type="InterPro" id="IPR042099">
    <property type="entry name" value="ANL_N_sf"/>
</dbReference>
<dbReference type="InterPro" id="IPR025110">
    <property type="entry name" value="AMP-bd_C"/>
</dbReference>
<dbReference type="Proteomes" id="UP000648918">
    <property type="component" value="Unassembled WGS sequence"/>
</dbReference>
<comment type="catalytic activity">
    <reaction evidence="8">
        <text>tetracosanoate + ATP + CoA = tetracosanoyl-CoA + AMP + diphosphate</text>
        <dbReference type="Rhea" id="RHEA:33639"/>
        <dbReference type="ChEBI" id="CHEBI:30616"/>
        <dbReference type="ChEBI" id="CHEBI:31014"/>
        <dbReference type="ChEBI" id="CHEBI:33019"/>
        <dbReference type="ChEBI" id="CHEBI:57287"/>
        <dbReference type="ChEBI" id="CHEBI:65052"/>
        <dbReference type="ChEBI" id="CHEBI:456215"/>
    </reaction>
    <physiologicalReaction direction="left-to-right" evidence="8">
        <dbReference type="Rhea" id="RHEA:33640"/>
    </physiologicalReaction>
</comment>
<dbReference type="FunFam" id="3.30.300.30:FF:000002">
    <property type="entry name" value="Long-chain fatty acid transport protein 1"/>
    <property type="match status" value="1"/>
</dbReference>
<comment type="similarity">
    <text evidence="1">Belongs to the ATP-dependent AMP-binding enzyme family.</text>
</comment>
<keyword evidence="3" id="KW-0443">Lipid metabolism</keyword>
<keyword evidence="12" id="KW-1185">Reference proteome</keyword>
<evidence type="ECO:0000259" key="10">
    <source>
        <dbReference type="Pfam" id="PF13193"/>
    </source>
</evidence>
<evidence type="ECO:0000313" key="12">
    <source>
        <dbReference type="Proteomes" id="UP000648918"/>
    </source>
</evidence>
<dbReference type="PANTHER" id="PTHR43107">
    <property type="entry name" value="LONG-CHAIN FATTY ACID TRANSPORT PROTEIN"/>
    <property type="match status" value="1"/>
</dbReference>
<evidence type="ECO:0000256" key="4">
    <source>
        <dbReference type="ARBA" id="ARBA00023055"/>
    </source>
</evidence>
<dbReference type="Gene3D" id="3.30.300.30">
    <property type="match status" value="1"/>
</dbReference>
<dbReference type="AlphaFoldDB" id="A0A851ZX77"/>
<feature type="non-terminal residue" evidence="11">
    <location>
        <position position="1"/>
    </location>
</feature>
<feature type="domain" description="AMP-dependent synthetase/ligase" evidence="9">
    <location>
        <begin position="14"/>
        <end position="144"/>
    </location>
</feature>
<proteinExistence type="inferred from homology"/>
<dbReference type="PANTHER" id="PTHR43107:SF4">
    <property type="entry name" value="LONG-CHAIN FATTY ACID TRANSPORT PROTEIN 2"/>
    <property type="match status" value="1"/>
</dbReference>